<dbReference type="SMART" id="SM00847">
    <property type="entry name" value="HA2"/>
    <property type="match status" value="1"/>
</dbReference>
<name>K0TES9_THAOC</name>
<dbReference type="Pfam" id="PF05773">
    <property type="entry name" value="RWD"/>
    <property type="match status" value="1"/>
</dbReference>
<organism evidence="7 8">
    <name type="scientific">Thalassiosira oceanica</name>
    <name type="common">Marine diatom</name>
    <dbReference type="NCBI Taxonomy" id="159749"/>
    <lineage>
        <taxon>Eukaryota</taxon>
        <taxon>Sar</taxon>
        <taxon>Stramenopiles</taxon>
        <taxon>Ochrophyta</taxon>
        <taxon>Bacillariophyta</taxon>
        <taxon>Coscinodiscophyceae</taxon>
        <taxon>Thalassiosirophycidae</taxon>
        <taxon>Thalassiosirales</taxon>
        <taxon>Thalassiosiraceae</taxon>
        <taxon>Thalassiosira</taxon>
    </lineage>
</organism>
<feature type="compositionally biased region" description="Gly residues" evidence="3">
    <location>
        <begin position="1"/>
        <end position="13"/>
    </location>
</feature>
<dbReference type="Proteomes" id="UP000266841">
    <property type="component" value="Unassembled WGS sequence"/>
</dbReference>
<dbReference type="PANTHER" id="PTHR18934:SF267">
    <property type="entry name" value="ATP-DEPENDENT RNA HELICASE YLR419W-RELATED"/>
    <property type="match status" value="1"/>
</dbReference>
<dbReference type="GO" id="GO:0004386">
    <property type="term" value="F:helicase activity"/>
    <property type="evidence" value="ECO:0007669"/>
    <property type="project" value="TreeGrafter"/>
</dbReference>
<evidence type="ECO:0000256" key="2">
    <source>
        <dbReference type="ARBA" id="ARBA00022806"/>
    </source>
</evidence>
<keyword evidence="2" id="KW-0547">Nucleotide-binding</keyword>
<evidence type="ECO:0008006" key="9">
    <source>
        <dbReference type="Google" id="ProtNLM"/>
    </source>
</evidence>
<feature type="domain" description="Helicase C-terminal" evidence="6">
    <location>
        <begin position="913"/>
        <end position="1082"/>
    </location>
</feature>
<feature type="domain" description="Helicase ATP-binding" evidence="5">
    <location>
        <begin position="716"/>
        <end position="856"/>
    </location>
</feature>
<dbReference type="InterPro" id="IPR059023">
    <property type="entry name" value="RNA_hel_CTD"/>
</dbReference>
<feature type="compositionally biased region" description="Gly residues" evidence="3">
    <location>
        <begin position="120"/>
        <end position="138"/>
    </location>
</feature>
<dbReference type="Pfam" id="PF26026">
    <property type="entry name" value="RNA_hel_CTD"/>
    <property type="match status" value="1"/>
</dbReference>
<dbReference type="GO" id="GO:0003723">
    <property type="term" value="F:RNA binding"/>
    <property type="evidence" value="ECO:0007669"/>
    <property type="project" value="TreeGrafter"/>
</dbReference>
<dbReference type="PANTHER" id="PTHR18934">
    <property type="entry name" value="ATP-DEPENDENT RNA HELICASE"/>
    <property type="match status" value="1"/>
</dbReference>
<feature type="region of interest" description="Disordered" evidence="3">
    <location>
        <begin position="883"/>
        <end position="903"/>
    </location>
</feature>
<dbReference type="Pfam" id="PF21010">
    <property type="entry name" value="HA2_C"/>
    <property type="match status" value="1"/>
</dbReference>
<dbReference type="Gene3D" id="3.40.50.300">
    <property type="entry name" value="P-loop containing nucleotide triphosphate hydrolases"/>
    <property type="match status" value="2"/>
</dbReference>
<sequence length="1457" mass="160599">MGKGKSSKGGGTSKKGNAEPVKKCSCTHPYQCSCGNRPERPSKGHKWDPDTQQWGGKGHRQKGASGQVASTAQADRVTEKGGTTLKSWQKMPTRLLSDLAKKNSKNLNVTNPIYRSVGNRQGGGRGRGGRGGEPGSGSSGSKYRYKLIIPSTKGSEHDIILTPASCVENEEQAKEEAALLGLLYLFPKNPSERALPEPYRSTYLAALKNSQTNPEKNARDAPTKISTGEGQGGKIGSEKKAAANTNLSASLQSFRRQSNHDSGGPILTKAQLSAAKAEKQRSIQARIRKHEAIRNANKPMEVFMSARFRKRIESLLKGEIFLETSNDEEEVFIDESDVMLTYVHQRLVHEGFGSSHVIKAYREVSKSLTSGQLNQDEMMDNRYELTLQYLCVHLEEDQLPLGFDSKAGTLDVVSNLRNPRKGSEGVSGGSYYGLTPKESNAIQRLDEDIAANNEMTRSRAFWKVLCEAASLDINKTCCFEGTQVSEENKSHNIELSKSECEALAAIYEQGDELAIISEGLFTKVSLCLPFKQSKLSLDIHYINGLYPDRLPMVFITANNANVSKYSCGGSIHMQIVHYMRDMAPGSECIFELFGHAQSILQDEEESDGASVNSVLLAKLNIGNAPQTSTRPNTEKRPNGTRSQVKKKCNLRRPRERSTFWSTPPSKTPLAESFPKLPAHLSKARAKLPAAKARADFFSLLSEADASGRVLLVTGVPQFILENSPNESKIIVAQPRRLAATGVAGRVSLERGEASPGTGTVGYVVRGDSKVCAATRLLFCTTGVLLRQLQSQNALENVSHIVIDEVMPRHLDTDILLAILKKTLSSLPNLTVVLMSATMDADRFAAYWGRNTPRMHIPGFTYPVEDFTLEDVLEMTAYIPPRKKKRGSDRVRRATGREAEEDGRKRYRLRSHRGFTPDTTANEKDDGSILVFLPGVGEIDRAEKAINQILRGYSIAILPLHGGLQPDRQQQVFVPAKGGYTKIILSTNVAETSITIPDCTIVIDTCKEKQSSFDPINRMPLLLEKFASRDSLKQRRGRAGRVQAGTCYKLITKSSFNKLPEHGIPEIQRCALDQTILSLMFLGLEDGSGNFLRFLLDPPSDRSVESAFESLEQLCAISREDRTSSLTPLGKHLAGIPAPPTVGKMLIYGCLLGCRDIAVATSAALSVGRSPWLRINTSAGGKFKDDVDQEKRDKANECVLKERAALFETVGKSDHAMLGHAFMLWKECKGAERRRFCDRLGLAFNSMRDILQLTKQLDSSLTASGFLPSNECNVNAQYWRIVRSVVVASLSPGQVVRVQRPSTKYTENVQGSIEKMGQAKELKFYIRGGDDDSTRQVEAQNRKNEERVFIHPSSSNFSIGNYSCPWLVYFRLVRTSKAFISDATECNPYSLLLFGGPMEVQASKGLIVLDDRVPLAANARIGSLIGGLRQKVDELLEKKVAEPRMDIVRSTEMELITE</sequence>
<accession>K0TES9</accession>
<dbReference type="SUPFAM" id="SSF52540">
    <property type="entry name" value="P-loop containing nucleoside triphosphate hydrolases"/>
    <property type="match status" value="1"/>
</dbReference>
<keyword evidence="8" id="KW-1185">Reference proteome</keyword>
<feature type="compositionally biased region" description="Basic and acidic residues" evidence="3">
    <location>
        <begin position="37"/>
        <end position="49"/>
    </location>
</feature>
<dbReference type="PROSITE" id="PS51194">
    <property type="entry name" value="HELICASE_CTER"/>
    <property type="match status" value="1"/>
</dbReference>
<dbReference type="CDD" id="cd18791">
    <property type="entry name" value="SF2_C_RHA"/>
    <property type="match status" value="1"/>
</dbReference>
<evidence type="ECO:0000313" key="7">
    <source>
        <dbReference type="EMBL" id="EJK75609.1"/>
    </source>
</evidence>
<dbReference type="CDD" id="cd17917">
    <property type="entry name" value="DEXHc_RHA-like"/>
    <property type="match status" value="1"/>
</dbReference>
<dbReference type="InterPro" id="IPR007502">
    <property type="entry name" value="Helicase-assoc_dom"/>
</dbReference>
<feature type="domain" description="RWD" evidence="4">
    <location>
        <begin position="498"/>
        <end position="603"/>
    </location>
</feature>
<feature type="region of interest" description="Disordered" evidence="3">
    <location>
        <begin position="1"/>
        <end position="86"/>
    </location>
</feature>
<protein>
    <recommendedName>
        <fullName evidence="9">RNA helicase</fullName>
    </recommendedName>
</protein>
<keyword evidence="2" id="KW-0347">Helicase</keyword>
<feature type="compositionally biased region" description="Basic residues" evidence="3">
    <location>
        <begin position="643"/>
        <end position="654"/>
    </location>
</feature>
<dbReference type="InterPro" id="IPR014001">
    <property type="entry name" value="Helicase_ATP-bd"/>
</dbReference>
<dbReference type="Gene3D" id="3.10.110.10">
    <property type="entry name" value="Ubiquitin Conjugating Enzyme"/>
    <property type="match status" value="1"/>
</dbReference>
<dbReference type="InterPro" id="IPR016135">
    <property type="entry name" value="UBQ-conjugating_enzyme/RWD"/>
</dbReference>
<feature type="compositionally biased region" description="Basic and acidic residues" evidence="3">
    <location>
        <begin position="887"/>
        <end position="903"/>
    </location>
</feature>
<reference evidence="7 8" key="1">
    <citation type="journal article" date="2012" name="Genome Biol.">
        <title>Genome and low-iron response of an oceanic diatom adapted to chronic iron limitation.</title>
        <authorList>
            <person name="Lommer M."/>
            <person name="Specht M."/>
            <person name="Roy A.S."/>
            <person name="Kraemer L."/>
            <person name="Andreson R."/>
            <person name="Gutowska M.A."/>
            <person name="Wolf J."/>
            <person name="Bergner S.V."/>
            <person name="Schilhabel M.B."/>
            <person name="Klostermeier U.C."/>
            <person name="Beiko R.G."/>
            <person name="Rosenstiel P."/>
            <person name="Hippler M."/>
            <person name="Laroche J."/>
        </authorList>
    </citation>
    <scope>NUCLEOTIDE SEQUENCE [LARGE SCALE GENOMIC DNA]</scope>
    <source>
        <strain evidence="7 8">CCMP1005</strain>
    </source>
</reference>
<dbReference type="PROSITE" id="PS50908">
    <property type="entry name" value="RWD"/>
    <property type="match status" value="1"/>
</dbReference>
<proteinExistence type="predicted"/>
<dbReference type="Pfam" id="PF00271">
    <property type="entry name" value="Helicase_C"/>
    <property type="match status" value="1"/>
</dbReference>
<dbReference type="InterPro" id="IPR001650">
    <property type="entry name" value="Helicase_C-like"/>
</dbReference>
<evidence type="ECO:0000256" key="3">
    <source>
        <dbReference type="SAM" id="MobiDB-lite"/>
    </source>
</evidence>
<dbReference type="InterPro" id="IPR011709">
    <property type="entry name" value="DEAD-box_helicase_OB_fold"/>
</dbReference>
<dbReference type="PROSITE" id="PS51192">
    <property type="entry name" value="HELICASE_ATP_BIND_1"/>
    <property type="match status" value="1"/>
</dbReference>
<gene>
    <name evidence="7" type="ORF">THAOC_02664</name>
</gene>
<dbReference type="SMART" id="SM00490">
    <property type="entry name" value="HELICc"/>
    <property type="match status" value="1"/>
</dbReference>
<dbReference type="eggNOG" id="KOG0920">
    <property type="taxonomic scope" value="Eukaryota"/>
</dbReference>
<feature type="region of interest" description="Disordered" evidence="3">
    <location>
        <begin position="113"/>
        <end position="142"/>
    </location>
</feature>
<dbReference type="InterPro" id="IPR027417">
    <property type="entry name" value="P-loop_NTPase"/>
</dbReference>
<dbReference type="Gene3D" id="1.20.120.1080">
    <property type="match status" value="1"/>
</dbReference>
<evidence type="ECO:0000259" key="5">
    <source>
        <dbReference type="PROSITE" id="PS51192"/>
    </source>
</evidence>
<keyword evidence="1" id="KW-0378">Hydrolase</keyword>
<evidence type="ECO:0000259" key="4">
    <source>
        <dbReference type="PROSITE" id="PS50908"/>
    </source>
</evidence>
<dbReference type="Pfam" id="PF07717">
    <property type="entry name" value="OB_NTP_bind"/>
    <property type="match status" value="1"/>
</dbReference>
<dbReference type="OrthoDB" id="5600252at2759"/>
<comment type="caution">
    <text evidence="7">The sequence shown here is derived from an EMBL/GenBank/DDBJ whole genome shotgun (WGS) entry which is preliminary data.</text>
</comment>
<dbReference type="SUPFAM" id="SSF54495">
    <property type="entry name" value="UBC-like"/>
    <property type="match status" value="1"/>
</dbReference>
<dbReference type="EMBL" id="AGNL01002835">
    <property type="protein sequence ID" value="EJK75609.1"/>
    <property type="molecule type" value="Genomic_DNA"/>
</dbReference>
<dbReference type="InterPro" id="IPR006575">
    <property type="entry name" value="RWD_dom"/>
</dbReference>
<feature type="region of interest" description="Disordered" evidence="3">
    <location>
        <begin position="622"/>
        <end position="672"/>
    </location>
</feature>
<evidence type="ECO:0000313" key="8">
    <source>
        <dbReference type="Proteomes" id="UP000266841"/>
    </source>
</evidence>
<feature type="region of interest" description="Disordered" evidence="3">
    <location>
        <begin position="210"/>
        <end position="242"/>
    </location>
</feature>
<evidence type="ECO:0000259" key="6">
    <source>
        <dbReference type="PROSITE" id="PS51194"/>
    </source>
</evidence>
<evidence type="ECO:0000256" key="1">
    <source>
        <dbReference type="ARBA" id="ARBA00022801"/>
    </source>
</evidence>
<keyword evidence="2" id="KW-0067">ATP-binding</keyword>